<evidence type="ECO:0000313" key="2">
    <source>
        <dbReference type="Proteomes" id="UP000623172"/>
    </source>
</evidence>
<dbReference type="Proteomes" id="UP000623172">
    <property type="component" value="Unassembled WGS sequence"/>
</dbReference>
<dbReference type="EMBL" id="JACRSR010000001">
    <property type="protein sequence ID" value="MBC8530695.1"/>
    <property type="molecule type" value="Genomic_DNA"/>
</dbReference>
<sequence length="157" mass="17453">MNRTTCCFTGHRPEKLKIGEAEVRAALKREIEAAAAEGFTTFITGMARGVDLWAAEEVLELKSKNPALRLIAALPFPRFEAGWSPAWQARYRRVLKGADQRFVISPAFSYAAFQKRNRWMVDRSGRVIAVYGGGRGGTLNTLQYARARGVPVRILPG</sequence>
<dbReference type="SUPFAM" id="SSF102405">
    <property type="entry name" value="MCP/YpsA-like"/>
    <property type="match status" value="1"/>
</dbReference>
<dbReference type="PANTHER" id="PTHR38440">
    <property type="entry name" value="UPF0398 PROTEIN YPSA"/>
    <property type="match status" value="1"/>
</dbReference>
<evidence type="ECO:0000313" key="1">
    <source>
        <dbReference type="EMBL" id="MBC8530695.1"/>
    </source>
</evidence>
<dbReference type="Pfam" id="PF06908">
    <property type="entry name" value="YpsA"/>
    <property type="match status" value="1"/>
</dbReference>
<keyword evidence="2" id="KW-1185">Reference proteome</keyword>
<dbReference type="PANTHER" id="PTHR38440:SF1">
    <property type="entry name" value="UPF0398 PROTEIN SPR0331"/>
    <property type="match status" value="1"/>
</dbReference>
<dbReference type="AlphaFoldDB" id="A0A926D1K0"/>
<dbReference type="Gene3D" id="3.40.50.450">
    <property type="match status" value="1"/>
</dbReference>
<gene>
    <name evidence="1" type="ORF">H8696_02375</name>
</gene>
<organism evidence="1 2">
    <name type="scientific">Gehongia tenuis</name>
    <dbReference type="NCBI Taxonomy" id="2763655"/>
    <lineage>
        <taxon>Bacteria</taxon>
        <taxon>Bacillati</taxon>
        <taxon>Bacillota</taxon>
        <taxon>Clostridia</taxon>
        <taxon>Christensenellales</taxon>
        <taxon>Christensenellaceae</taxon>
        <taxon>Gehongia</taxon>
    </lineage>
</organism>
<name>A0A926D1K0_9FIRM</name>
<protein>
    <submittedName>
        <fullName evidence="1">DUF1273 family protein</fullName>
    </submittedName>
</protein>
<reference evidence="1" key="1">
    <citation type="submission" date="2020-08" db="EMBL/GenBank/DDBJ databases">
        <title>Genome public.</title>
        <authorList>
            <person name="Liu C."/>
            <person name="Sun Q."/>
        </authorList>
    </citation>
    <scope>NUCLEOTIDE SEQUENCE</scope>
    <source>
        <strain evidence="1">NSJ-53</strain>
    </source>
</reference>
<comment type="caution">
    <text evidence="1">The sequence shown here is derived from an EMBL/GenBank/DDBJ whole genome shotgun (WGS) entry which is preliminary data.</text>
</comment>
<proteinExistence type="predicted"/>
<accession>A0A926D1K0</accession>
<dbReference type="InterPro" id="IPR010697">
    <property type="entry name" value="YspA"/>
</dbReference>
<dbReference type="RefSeq" id="WP_249314666.1">
    <property type="nucleotide sequence ID" value="NZ_JACRSR010000001.1"/>
</dbReference>